<dbReference type="SUPFAM" id="SSF48334">
    <property type="entry name" value="DNA repair protein MutS, domain III"/>
    <property type="match status" value="1"/>
</dbReference>
<feature type="non-terminal residue" evidence="1">
    <location>
        <position position="140"/>
    </location>
</feature>
<reference evidence="1" key="1">
    <citation type="submission" date="2018-05" db="EMBL/GenBank/DDBJ databases">
        <authorList>
            <person name="Lanie J.A."/>
            <person name="Ng W.-L."/>
            <person name="Kazmierczak K.M."/>
            <person name="Andrzejewski T.M."/>
            <person name="Davidsen T.M."/>
            <person name="Wayne K.J."/>
            <person name="Tettelin H."/>
            <person name="Glass J.I."/>
            <person name="Rusch D."/>
            <person name="Podicherti R."/>
            <person name="Tsui H.-C.T."/>
            <person name="Winkler M.E."/>
        </authorList>
    </citation>
    <scope>NUCLEOTIDE SEQUENCE</scope>
</reference>
<protein>
    <submittedName>
        <fullName evidence="1">Uncharacterized protein</fullName>
    </submittedName>
</protein>
<gene>
    <name evidence="1" type="ORF">METZ01_LOCUS220096</name>
</gene>
<accession>A0A382FXA4</accession>
<dbReference type="EMBL" id="UINC01052194">
    <property type="protein sequence ID" value="SVB67242.1"/>
    <property type="molecule type" value="Genomic_DNA"/>
</dbReference>
<dbReference type="InterPro" id="IPR036187">
    <property type="entry name" value="DNA_mismatch_repair_MutS_sf"/>
</dbReference>
<name>A0A382FXA4_9ZZZZ</name>
<organism evidence="1">
    <name type="scientific">marine metagenome</name>
    <dbReference type="NCBI Taxonomy" id="408172"/>
    <lineage>
        <taxon>unclassified sequences</taxon>
        <taxon>metagenomes</taxon>
        <taxon>ecological metagenomes</taxon>
    </lineage>
</organism>
<dbReference type="AlphaFoldDB" id="A0A382FXA4"/>
<proteinExistence type="predicted"/>
<evidence type="ECO:0000313" key="1">
    <source>
        <dbReference type="EMBL" id="SVB67242.1"/>
    </source>
</evidence>
<sequence>MIQETIAGYACSPVTSKLCRSHVPHPDIDSAKNALNTTKEMVDFLEGGNLFPINSFDDISPIVEEAKERKFLDSAQCFSILKLLRVSQHVQSSIQKQEDFPLLRLINSDLDPLPSLFRELERCIDDDGAVKENASPELKQ</sequence>